<dbReference type="GO" id="GO:0005524">
    <property type="term" value="F:ATP binding"/>
    <property type="evidence" value="ECO:0007669"/>
    <property type="project" value="UniProtKB-UniRule"/>
</dbReference>
<comment type="function">
    <text evidence="10">Catalyzes the ATP-dependent conversion of 7-carboxy-7-deazaguanine (CDG) to 7-cyano-7-deazaguanine (preQ(0)).</text>
</comment>
<comment type="caution">
    <text evidence="11">The sequence shown here is derived from an EMBL/GenBank/DDBJ whole genome shotgun (WGS) entry which is preliminary data.</text>
</comment>
<gene>
    <name evidence="10 11" type="primary">queC</name>
    <name evidence="11" type="ORF">Mth01_42620</name>
</gene>
<evidence type="ECO:0000256" key="3">
    <source>
        <dbReference type="ARBA" id="ARBA00022723"/>
    </source>
</evidence>
<feature type="binding site" evidence="10">
    <location>
        <position position="243"/>
    </location>
    <ligand>
        <name>Zn(2+)</name>
        <dbReference type="ChEBI" id="CHEBI:29105"/>
    </ligand>
</feature>
<evidence type="ECO:0000256" key="6">
    <source>
        <dbReference type="ARBA" id="ARBA00022840"/>
    </source>
</evidence>
<evidence type="ECO:0000313" key="11">
    <source>
        <dbReference type="EMBL" id="GIH72009.1"/>
    </source>
</evidence>
<organism evidence="11 12">
    <name type="scientific">Sphaerimonospora thailandensis</name>
    <dbReference type="NCBI Taxonomy" id="795644"/>
    <lineage>
        <taxon>Bacteria</taxon>
        <taxon>Bacillati</taxon>
        <taxon>Actinomycetota</taxon>
        <taxon>Actinomycetes</taxon>
        <taxon>Streptosporangiales</taxon>
        <taxon>Streptosporangiaceae</taxon>
        <taxon>Sphaerimonospora</taxon>
    </lineage>
</organism>
<dbReference type="Gene3D" id="3.40.50.620">
    <property type="entry name" value="HUPs"/>
    <property type="match status" value="1"/>
</dbReference>
<keyword evidence="10" id="KW-0671">Queuosine biosynthesis</keyword>
<dbReference type="Pfam" id="PF06508">
    <property type="entry name" value="QueC"/>
    <property type="match status" value="1"/>
</dbReference>
<protein>
    <recommendedName>
        <fullName evidence="8 10">7-cyano-7-deazaguanine synthase</fullName>
        <ecNumber evidence="8 10">6.3.4.20</ecNumber>
    </recommendedName>
    <alternativeName>
        <fullName evidence="10">7-cyano-7-carbaguanine synthase</fullName>
    </alternativeName>
    <alternativeName>
        <fullName evidence="10">PreQ(0) synthase</fullName>
    </alternativeName>
    <alternativeName>
        <fullName evidence="10">Queuosine biosynthesis protein QueC</fullName>
    </alternativeName>
</protein>
<dbReference type="PANTHER" id="PTHR42914">
    <property type="entry name" value="7-CYANO-7-DEAZAGUANINE SYNTHASE"/>
    <property type="match status" value="1"/>
</dbReference>
<comment type="cofactor">
    <cofactor evidence="10">
        <name>Zn(2+)</name>
        <dbReference type="ChEBI" id="CHEBI:29105"/>
    </cofactor>
    <text evidence="10">Binds 1 zinc ion per subunit.</text>
</comment>
<feature type="binding site" evidence="10">
    <location>
        <position position="237"/>
    </location>
    <ligand>
        <name>Zn(2+)</name>
        <dbReference type="ChEBI" id="CHEBI:29105"/>
    </ligand>
</feature>
<name>A0A8J3RDY9_9ACTN</name>
<comment type="catalytic activity">
    <reaction evidence="9 10">
        <text>7-carboxy-7-carbaguanine + NH4(+) + 2 ATP = 7-cyano-7-carbaguanine + 2 AMP + 2 diphosphate + 2 H(+)</text>
        <dbReference type="Rhea" id="RHEA:27982"/>
        <dbReference type="ChEBI" id="CHEBI:15378"/>
        <dbReference type="ChEBI" id="CHEBI:28938"/>
        <dbReference type="ChEBI" id="CHEBI:30616"/>
        <dbReference type="ChEBI" id="CHEBI:33019"/>
        <dbReference type="ChEBI" id="CHEBI:45075"/>
        <dbReference type="ChEBI" id="CHEBI:61036"/>
        <dbReference type="ChEBI" id="CHEBI:456215"/>
        <dbReference type="EC" id="6.3.4.20"/>
    </reaction>
</comment>
<proteinExistence type="inferred from homology"/>
<accession>A0A8J3RDY9</accession>
<evidence type="ECO:0000256" key="9">
    <source>
        <dbReference type="ARBA" id="ARBA00047890"/>
    </source>
</evidence>
<dbReference type="PIRSF" id="PIRSF006293">
    <property type="entry name" value="ExsB"/>
    <property type="match status" value="1"/>
</dbReference>
<sequence>MASKSSGNYAPPARKECCNFLELLMRTEGGQVTTNKPKAVVLLSGGLDSTTVLAIARDEGYETYALSFRYGQRHTEELEAAKKIAVELGAAKHVIADINLAVFGGSALTDDSLAVPHYESVDDLGEEIPITYVPARNTVFLSFALAWAETLGSSDVFIGVNALDYSGYPDCRPEYIEAYERMANLATKAGVEGTQQLKIHTPLIQLTKAQTIQRGLELGVDYSWTHSCYDPIDGHACGTCDSCLLRGRGFVELGLVDPSVTSAKA</sequence>
<comment type="pathway">
    <text evidence="1 10">Purine metabolism; 7-cyano-7-deazaguanine biosynthesis.</text>
</comment>
<keyword evidence="12" id="KW-1185">Reference proteome</keyword>
<dbReference type="CDD" id="cd01995">
    <property type="entry name" value="QueC-like"/>
    <property type="match status" value="1"/>
</dbReference>
<evidence type="ECO:0000256" key="4">
    <source>
        <dbReference type="ARBA" id="ARBA00022741"/>
    </source>
</evidence>
<keyword evidence="5 10" id="KW-0862">Zinc</keyword>
<evidence type="ECO:0000256" key="7">
    <source>
        <dbReference type="ARBA" id="ARBA00037993"/>
    </source>
</evidence>
<dbReference type="InterPro" id="IPR018317">
    <property type="entry name" value="QueC"/>
</dbReference>
<dbReference type="InterPro" id="IPR014729">
    <property type="entry name" value="Rossmann-like_a/b/a_fold"/>
</dbReference>
<keyword evidence="6 10" id="KW-0067">ATP-binding</keyword>
<dbReference type="GO" id="GO:0008270">
    <property type="term" value="F:zinc ion binding"/>
    <property type="evidence" value="ECO:0007669"/>
    <property type="project" value="UniProtKB-UniRule"/>
</dbReference>
<dbReference type="NCBIfam" id="TIGR00364">
    <property type="entry name" value="7-cyano-7-deazaguanine synthase QueC"/>
    <property type="match status" value="1"/>
</dbReference>
<dbReference type="UniPathway" id="UPA00391"/>
<evidence type="ECO:0000256" key="8">
    <source>
        <dbReference type="ARBA" id="ARBA00039149"/>
    </source>
</evidence>
<feature type="binding site" evidence="10">
    <location>
        <position position="228"/>
    </location>
    <ligand>
        <name>Zn(2+)</name>
        <dbReference type="ChEBI" id="CHEBI:29105"/>
    </ligand>
</feature>
<keyword evidence="4 10" id="KW-0547">Nucleotide-binding</keyword>
<evidence type="ECO:0000256" key="2">
    <source>
        <dbReference type="ARBA" id="ARBA00022598"/>
    </source>
</evidence>
<dbReference type="Proteomes" id="UP000610966">
    <property type="component" value="Unassembled WGS sequence"/>
</dbReference>
<dbReference type="GO" id="GO:0016879">
    <property type="term" value="F:ligase activity, forming carbon-nitrogen bonds"/>
    <property type="evidence" value="ECO:0007669"/>
    <property type="project" value="UniProtKB-UniRule"/>
</dbReference>
<comment type="similarity">
    <text evidence="7 10">Belongs to the QueC family.</text>
</comment>
<feature type="binding site" evidence="10">
    <location>
        <position position="240"/>
    </location>
    <ligand>
        <name>Zn(2+)</name>
        <dbReference type="ChEBI" id="CHEBI:29105"/>
    </ligand>
</feature>
<dbReference type="EMBL" id="BOOG01000043">
    <property type="protein sequence ID" value="GIH72009.1"/>
    <property type="molecule type" value="Genomic_DNA"/>
</dbReference>
<dbReference type="AlphaFoldDB" id="A0A8J3RDY9"/>
<dbReference type="PANTHER" id="PTHR42914:SF1">
    <property type="entry name" value="7-CYANO-7-DEAZAGUANINE SYNTHASE"/>
    <property type="match status" value="1"/>
</dbReference>
<evidence type="ECO:0000256" key="10">
    <source>
        <dbReference type="HAMAP-Rule" id="MF_01633"/>
    </source>
</evidence>
<reference evidence="11" key="1">
    <citation type="submission" date="2021-01" db="EMBL/GenBank/DDBJ databases">
        <title>Whole genome shotgun sequence of Sphaerimonospora thailandensis NBRC 107569.</title>
        <authorList>
            <person name="Komaki H."/>
            <person name="Tamura T."/>
        </authorList>
    </citation>
    <scope>NUCLEOTIDE SEQUENCE</scope>
    <source>
        <strain evidence="11">NBRC 107569</strain>
    </source>
</reference>
<evidence type="ECO:0000256" key="5">
    <source>
        <dbReference type="ARBA" id="ARBA00022833"/>
    </source>
</evidence>
<dbReference type="HAMAP" id="MF_01633">
    <property type="entry name" value="QueC"/>
    <property type="match status" value="1"/>
</dbReference>
<evidence type="ECO:0000256" key="1">
    <source>
        <dbReference type="ARBA" id="ARBA00005061"/>
    </source>
</evidence>
<evidence type="ECO:0000313" key="12">
    <source>
        <dbReference type="Proteomes" id="UP000610966"/>
    </source>
</evidence>
<dbReference type="SUPFAM" id="SSF52402">
    <property type="entry name" value="Adenine nucleotide alpha hydrolases-like"/>
    <property type="match status" value="1"/>
</dbReference>
<keyword evidence="3 10" id="KW-0479">Metal-binding</keyword>
<dbReference type="EC" id="6.3.4.20" evidence="8 10"/>
<dbReference type="GO" id="GO:0008616">
    <property type="term" value="P:tRNA queuosine(34) biosynthetic process"/>
    <property type="evidence" value="ECO:0007669"/>
    <property type="project" value="UniProtKB-UniRule"/>
</dbReference>
<keyword evidence="2 10" id="KW-0436">Ligase</keyword>
<feature type="binding site" evidence="10">
    <location>
        <begin position="43"/>
        <end position="53"/>
    </location>
    <ligand>
        <name>ATP</name>
        <dbReference type="ChEBI" id="CHEBI:30616"/>
    </ligand>
</feature>